<dbReference type="EMBL" id="MG250483">
    <property type="protein sequence ID" value="AUE22751.1"/>
    <property type="molecule type" value="Genomic_DNA"/>
</dbReference>
<dbReference type="Pfam" id="PF16724">
    <property type="entry name" value="T4-gp15_tss"/>
    <property type="match status" value="1"/>
</dbReference>
<sequence>MFGYFYNSISRRYIVLMGQLFNGVQVARERDGKVSYQKVPITYASKERFTMKLNSVNSNIDEHGVARIETILPRMNLELIDMVYNPMFKTGVNVRSQSLGAGTSVSRNNPVPYKYMFNLSIATRFEDDMFQIVEQILPYFQPNFTTKITELHDSLTPVDRDIQITIQGLSISEDLEGASTERRRIQWDITFELDGWLYPPIANLKGEIKTIYLDFYSNKTELKTSEENFESVDFEVDPRTTTKENWDGKYIQTTSENIPIPKEPTKPGPRGLKHNE</sequence>
<name>A0A2H4YF09_9CAUD</name>
<dbReference type="Gene3D" id="3.30.2000.40">
    <property type="entry name" value="Myoviridae tail sheath stabiliser"/>
    <property type="match status" value="1"/>
</dbReference>
<dbReference type="InterPro" id="IPR038553">
    <property type="entry name" value="T4-gp15_tss_sf"/>
</dbReference>
<accession>A0A2H4YF09</accession>
<gene>
    <name evidence="2" type="ORF">Ah1_00233</name>
</gene>
<organism evidence="2 3">
    <name type="scientific">Aeromonas phage Ah1</name>
    <dbReference type="NCBI Taxonomy" id="2053701"/>
    <lineage>
        <taxon>Viruses</taxon>
        <taxon>Duplodnaviria</taxon>
        <taxon>Heunggongvirae</taxon>
        <taxon>Uroviricota</taxon>
        <taxon>Caudoviricetes</taxon>
        <taxon>Pantevenvirales</taxon>
        <taxon>Straboviridae</taxon>
        <taxon>Cinqassovirus</taxon>
        <taxon>Cinqassovirus ah1</taxon>
    </lineage>
</organism>
<protein>
    <submittedName>
        <fullName evidence="2">Tail sheath stabilizer and completion protein</fullName>
    </submittedName>
</protein>
<evidence type="ECO:0000313" key="2">
    <source>
        <dbReference type="EMBL" id="AUE22751.1"/>
    </source>
</evidence>
<dbReference type="Proteomes" id="UP000240934">
    <property type="component" value="Segment"/>
</dbReference>
<feature type="region of interest" description="Disordered" evidence="1">
    <location>
        <begin position="240"/>
        <end position="276"/>
    </location>
</feature>
<evidence type="ECO:0000313" key="3">
    <source>
        <dbReference type="Proteomes" id="UP000240934"/>
    </source>
</evidence>
<proteinExistence type="predicted"/>
<keyword evidence="3" id="KW-1185">Reference proteome</keyword>
<dbReference type="InterPro" id="IPR031997">
    <property type="entry name" value="T4-gp15_tss"/>
</dbReference>
<reference evidence="2 3" key="1">
    <citation type="submission" date="2017-10" db="EMBL/GenBank/DDBJ databases">
        <title>Antibacterial composition for extension of chilled fish shelf life and decreasing of risk of food-borne infections, bacteriophage strains for its preparation.</title>
        <authorList>
            <person name="Zulkarneev E.R."/>
            <person name="Aleshkin A.V."/>
            <person name="Rubalsky O.V."/>
            <person name="Kiseleva I.A."/>
            <person name="Rubalskii E.O."/>
            <person name="Lebedev S.N."/>
        </authorList>
    </citation>
    <scope>NUCLEOTIDE SEQUENCE [LARGE SCALE GENOMIC DNA]</scope>
</reference>
<evidence type="ECO:0000256" key="1">
    <source>
        <dbReference type="SAM" id="MobiDB-lite"/>
    </source>
</evidence>